<keyword evidence="2" id="KW-0813">Transport</keyword>
<feature type="transmembrane region" description="Helical" evidence="7">
    <location>
        <begin position="238"/>
        <end position="256"/>
    </location>
</feature>
<dbReference type="Pfam" id="PF07690">
    <property type="entry name" value="MFS_1"/>
    <property type="match status" value="1"/>
</dbReference>
<reference evidence="9 10" key="1">
    <citation type="journal article" date="2019" name="Int. J. Syst. Evol. Microbiol.">
        <title>The Global Catalogue of Microorganisms (GCM) 10K type strain sequencing project: providing services to taxonomists for standard genome sequencing and annotation.</title>
        <authorList>
            <consortium name="The Broad Institute Genomics Platform"/>
            <consortium name="The Broad Institute Genome Sequencing Center for Infectious Disease"/>
            <person name="Wu L."/>
            <person name="Ma J."/>
        </authorList>
    </citation>
    <scope>NUCLEOTIDE SEQUENCE [LARGE SCALE GENOMIC DNA]</scope>
    <source>
        <strain evidence="9 10">JCM 16009</strain>
    </source>
</reference>
<evidence type="ECO:0000256" key="7">
    <source>
        <dbReference type="SAM" id="Phobius"/>
    </source>
</evidence>
<dbReference type="InterPro" id="IPR020846">
    <property type="entry name" value="MFS_dom"/>
</dbReference>
<keyword evidence="3" id="KW-1003">Cell membrane</keyword>
<dbReference type="Gene3D" id="1.20.1250.20">
    <property type="entry name" value="MFS general substrate transporter like domains"/>
    <property type="match status" value="1"/>
</dbReference>
<evidence type="ECO:0000256" key="3">
    <source>
        <dbReference type="ARBA" id="ARBA00022475"/>
    </source>
</evidence>
<feature type="transmembrane region" description="Helical" evidence="7">
    <location>
        <begin position="20"/>
        <end position="38"/>
    </location>
</feature>
<keyword evidence="5 7" id="KW-1133">Transmembrane helix</keyword>
<feature type="transmembrane region" description="Helical" evidence="7">
    <location>
        <begin position="317"/>
        <end position="335"/>
    </location>
</feature>
<feature type="transmembrane region" description="Helical" evidence="7">
    <location>
        <begin position="445"/>
        <end position="469"/>
    </location>
</feature>
<dbReference type="InterPro" id="IPR036259">
    <property type="entry name" value="MFS_trans_sf"/>
</dbReference>
<organism evidence="9 10">
    <name type="scientific">Pseudonocardia ailaonensis</name>
    <dbReference type="NCBI Taxonomy" id="367279"/>
    <lineage>
        <taxon>Bacteria</taxon>
        <taxon>Bacillati</taxon>
        <taxon>Actinomycetota</taxon>
        <taxon>Actinomycetes</taxon>
        <taxon>Pseudonocardiales</taxon>
        <taxon>Pseudonocardiaceae</taxon>
        <taxon>Pseudonocardia</taxon>
    </lineage>
</organism>
<dbReference type="PANTHER" id="PTHR42718">
    <property type="entry name" value="MAJOR FACILITATOR SUPERFAMILY MULTIDRUG TRANSPORTER MFSC"/>
    <property type="match status" value="1"/>
</dbReference>
<dbReference type="EMBL" id="BAAAQK010000002">
    <property type="protein sequence ID" value="GAA1830365.1"/>
    <property type="molecule type" value="Genomic_DNA"/>
</dbReference>
<feature type="transmembrane region" description="Helical" evidence="7">
    <location>
        <begin position="373"/>
        <end position="401"/>
    </location>
</feature>
<evidence type="ECO:0000256" key="1">
    <source>
        <dbReference type="ARBA" id="ARBA00004651"/>
    </source>
</evidence>
<dbReference type="Proteomes" id="UP001500449">
    <property type="component" value="Unassembled WGS sequence"/>
</dbReference>
<dbReference type="SUPFAM" id="SSF103473">
    <property type="entry name" value="MFS general substrate transporter"/>
    <property type="match status" value="1"/>
</dbReference>
<keyword evidence="10" id="KW-1185">Reference proteome</keyword>
<evidence type="ECO:0000256" key="4">
    <source>
        <dbReference type="ARBA" id="ARBA00022692"/>
    </source>
</evidence>
<dbReference type="InterPro" id="IPR011701">
    <property type="entry name" value="MFS"/>
</dbReference>
<keyword evidence="6 7" id="KW-0472">Membrane</keyword>
<feature type="transmembrane region" description="Helical" evidence="7">
    <location>
        <begin position="347"/>
        <end position="367"/>
    </location>
</feature>
<feature type="transmembrane region" description="Helical" evidence="7">
    <location>
        <begin position="175"/>
        <end position="197"/>
    </location>
</feature>
<comment type="caution">
    <text evidence="9">The sequence shown here is derived from an EMBL/GenBank/DDBJ whole genome shotgun (WGS) entry which is preliminary data.</text>
</comment>
<feature type="transmembrane region" description="Helical" evidence="7">
    <location>
        <begin position="413"/>
        <end position="433"/>
    </location>
</feature>
<feature type="transmembrane region" description="Helical" evidence="7">
    <location>
        <begin position="58"/>
        <end position="77"/>
    </location>
</feature>
<name>A0ABN2MLT7_9PSEU</name>
<comment type="subcellular location">
    <subcellularLocation>
        <location evidence="1">Cell membrane</location>
        <topology evidence="1">Multi-pass membrane protein</topology>
    </subcellularLocation>
</comment>
<proteinExistence type="predicted"/>
<feature type="transmembrane region" description="Helical" evidence="7">
    <location>
        <begin position="89"/>
        <end position="108"/>
    </location>
</feature>
<protein>
    <submittedName>
        <fullName evidence="9">MFS transporter</fullName>
    </submittedName>
</protein>
<dbReference type="PANTHER" id="PTHR42718:SF46">
    <property type="entry name" value="BLR6921 PROTEIN"/>
    <property type="match status" value="1"/>
</dbReference>
<feature type="transmembrane region" description="Helical" evidence="7">
    <location>
        <begin position="276"/>
        <end position="297"/>
    </location>
</feature>
<dbReference type="RefSeq" id="WP_344411925.1">
    <property type="nucleotide sequence ID" value="NZ_BAAAQK010000002.1"/>
</dbReference>
<feature type="transmembrane region" description="Helical" evidence="7">
    <location>
        <begin position="114"/>
        <end position="134"/>
    </location>
</feature>
<accession>A0ABN2MLT7</accession>
<feature type="transmembrane region" description="Helical" evidence="7">
    <location>
        <begin position="209"/>
        <end position="226"/>
    </location>
</feature>
<evidence type="ECO:0000256" key="6">
    <source>
        <dbReference type="ARBA" id="ARBA00023136"/>
    </source>
</evidence>
<evidence type="ECO:0000313" key="9">
    <source>
        <dbReference type="EMBL" id="GAA1830365.1"/>
    </source>
</evidence>
<dbReference type="PROSITE" id="PS50850">
    <property type="entry name" value="MFS"/>
    <property type="match status" value="1"/>
</dbReference>
<evidence type="ECO:0000256" key="2">
    <source>
        <dbReference type="ARBA" id="ARBA00022448"/>
    </source>
</evidence>
<evidence type="ECO:0000259" key="8">
    <source>
        <dbReference type="PROSITE" id="PS50850"/>
    </source>
</evidence>
<feature type="domain" description="Major facilitator superfamily (MFS) profile" evidence="8">
    <location>
        <begin position="23"/>
        <end position="473"/>
    </location>
</feature>
<sequence length="479" mass="49012">MNAETGSTHNVGRAARPRNIAALMVALMTAVLAFQLNASMLSPALVTIERELGTTATSVAATQTAFFTAAALFALFLPRLGDLIGRRRVLTGLLAVMTVGCVVAALAPNVPVLFVGRLVQGVSGSIVPLCLIMLRVEVPNPRRYGTLMGVVAAVNGGIAGFDALLGGFLATHLGFASVFWVMGGIAVAAAVLVRLVVPESTASERTPMDWAGTLLFVVSVGSLLVAVNELSALGDADFLLVGILGVVAVGAFALLWRTESRSPHPLVPTDQLRDRASWSVIGTAFLTLGGVFAVMNGVIPAFAQDGVVGLGMNAEEAAWWVLTPYAIAGLLVGPLSGRLAPLLGYRTVLRVGLAASVVVLVLFALTVTGASPVLLLLLSVAIGVTYAGIANIMLNGLSVVLSPDDRPGSLPGLAAGGFNLGAATSFLVIYAAQTLYTDAAGQSSAAGYVAALVTGAVLMVAALLLSLAIPRPERAEVRA</sequence>
<evidence type="ECO:0000313" key="10">
    <source>
        <dbReference type="Proteomes" id="UP001500449"/>
    </source>
</evidence>
<feature type="transmembrane region" description="Helical" evidence="7">
    <location>
        <begin position="146"/>
        <end position="169"/>
    </location>
</feature>
<keyword evidence="4 7" id="KW-0812">Transmembrane</keyword>
<dbReference type="Gene3D" id="1.20.1720.10">
    <property type="entry name" value="Multidrug resistance protein D"/>
    <property type="match status" value="1"/>
</dbReference>
<evidence type="ECO:0000256" key="5">
    <source>
        <dbReference type="ARBA" id="ARBA00022989"/>
    </source>
</evidence>
<gene>
    <name evidence="9" type="ORF">GCM10009836_05420</name>
</gene>